<sequence length="193" mass="20993">MSTLLPLRPAPSSAPPKVERHRRGEGRGCRRGEGRGHRRGEFVAEVAEWGDAEGGGAHRKGTGVAANDDLSNCTLEKDRAEMAAEEVVEAAMENVLNKVYDEVMEEEVVGQGVGMEENNLSATIERGEKAKEEEQILMAANVSEVVTTPTRASSRLASMDDAHVVEKAGKRKAWKNLESDLLNIGIQQTNRSE</sequence>
<reference evidence="2" key="2">
    <citation type="submission" date="2018-04" db="EMBL/GenBank/DDBJ databases">
        <title>OnivRS2 (Oryza nivara Reference Sequence Version 2).</title>
        <authorList>
            <person name="Zhang J."/>
            <person name="Kudrna D."/>
            <person name="Lee S."/>
            <person name="Talag J."/>
            <person name="Rajasekar S."/>
            <person name="Welchert J."/>
            <person name="Hsing Y.-I."/>
            <person name="Wing R.A."/>
        </authorList>
    </citation>
    <scope>NUCLEOTIDE SEQUENCE [LARGE SCALE GENOMIC DNA]</scope>
    <source>
        <strain evidence="2">SL10</strain>
    </source>
</reference>
<protein>
    <submittedName>
        <fullName evidence="2">Uncharacterized protein</fullName>
    </submittedName>
</protein>
<evidence type="ECO:0000256" key="1">
    <source>
        <dbReference type="SAM" id="MobiDB-lite"/>
    </source>
</evidence>
<dbReference type="HOGENOM" id="CLU_1410862_0_0_1"/>
<keyword evidence="3" id="KW-1185">Reference proteome</keyword>
<dbReference type="STRING" id="4536.A0A0E0I8S0"/>
<name>A0A0E0I8S0_ORYNI</name>
<dbReference type="Gramene" id="ONIVA08G07300.1">
    <property type="protein sequence ID" value="ONIVA08G07300.1"/>
    <property type="gene ID" value="ONIVA08G07300"/>
</dbReference>
<organism evidence="2">
    <name type="scientific">Oryza nivara</name>
    <name type="common">Indian wild rice</name>
    <name type="synonym">Oryza sativa f. spontanea</name>
    <dbReference type="NCBI Taxonomy" id="4536"/>
    <lineage>
        <taxon>Eukaryota</taxon>
        <taxon>Viridiplantae</taxon>
        <taxon>Streptophyta</taxon>
        <taxon>Embryophyta</taxon>
        <taxon>Tracheophyta</taxon>
        <taxon>Spermatophyta</taxon>
        <taxon>Magnoliopsida</taxon>
        <taxon>Liliopsida</taxon>
        <taxon>Poales</taxon>
        <taxon>Poaceae</taxon>
        <taxon>BOP clade</taxon>
        <taxon>Oryzoideae</taxon>
        <taxon>Oryzeae</taxon>
        <taxon>Oryzinae</taxon>
        <taxon>Oryza</taxon>
    </lineage>
</organism>
<evidence type="ECO:0000313" key="2">
    <source>
        <dbReference type="EnsemblPlants" id="ONIVA08G07300.1"/>
    </source>
</evidence>
<dbReference type="AlphaFoldDB" id="A0A0E0I8S0"/>
<dbReference type="EnsemblPlants" id="ONIVA08G07300.1">
    <property type="protein sequence ID" value="ONIVA08G07300.1"/>
    <property type="gene ID" value="ONIVA08G07300"/>
</dbReference>
<feature type="compositionally biased region" description="Basic and acidic residues" evidence="1">
    <location>
        <begin position="25"/>
        <end position="40"/>
    </location>
</feature>
<evidence type="ECO:0000313" key="3">
    <source>
        <dbReference type="Proteomes" id="UP000006591"/>
    </source>
</evidence>
<accession>A0A0E0I8S0</accession>
<proteinExistence type="predicted"/>
<reference evidence="2" key="1">
    <citation type="submission" date="2015-04" db="UniProtKB">
        <authorList>
            <consortium name="EnsemblPlants"/>
        </authorList>
    </citation>
    <scope>IDENTIFICATION</scope>
    <source>
        <strain evidence="2">SL10</strain>
    </source>
</reference>
<feature type="region of interest" description="Disordered" evidence="1">
    <location>
        <begin position="1"/>
        <end position="40"/>
    </location>
</feature>
<dbReference type="Proteomes" id="UP000006591">
    <property type="component" value="Chromosome 8"/>
</dbReference>